<sequence length="195" mass="22360">MVEKIKKQDLAEYLSVTDFREFPSGVDLTSTPDEQIESCFTMLGDVVQDYVSKPFLTQIWTDRRKGNGTNKFNTTYDPVKIISIKEQVDYNTTNEIAISSTRWCPEGRVIEASLNYFYPDYTYEVKYTMGSQQLPRKVKQAIFLAVANYLNSLDYMGMKAIKIDTIQVWLGSNKDPLPDMAKALLSEWVEDMGVI</sequence>
<accession>A0A6M3IGG3</accession>
<proteinExistence type="predicted"/>
<reference evidence="1" key="1">
    <citation type="submission" date="2020-03" db="EMBL/GenBank/DDBJ databases">
        <title>The deep terrestrial virosphere.</title>
        <authorList>
            <person name="Holmfeldt K."/>
            <person name="Nilsson E."/>
            <person name="Simone D."/>
            <person name="Lopez-Fernandez M."/>
            <person name="Wu X."/>
            <person name="de Brujin I."/>
            <person name="Lundin D."/>
            <person name="Andersson A."/>
            <person name="Bertilsson S."/>
            <person name="Dopson M."/>
        </authorList>
    </citation>
    <scope>NUCLEOTIDE SEQUENCE</scope>
    <source>
        <strain evidence="1">MM415B01830</strain>
    </source>
</reference>
<gene>
    <name evidence="1" type="ORF">MM415B01830_0006</name>
</gene>
<protein>
    <submittedName>
        <fullName evidence="1">Uncharacterized protein</fullName>
    </submittedName>
</protein>
<organism evidence="1">
    <name type="scientific">viral metagenome</name>
    <dbReference type="NCBI Taxonomy" id="1070528"/>
    <lineage>
        <taxon>unclassified sequences</taxon>
        <taxon>metagenomes</taxon>
        <taxon>organismal metagenomes</taxon>
    </lineage>
</organism>
<dbReference type="EMBL" id="MT141223">
    <property type="protein sequence ID" value="QJA56505.1"/>
    <property type="molecule type" value="Genomic_DNA"/>
</dbReference>
<evidence type="ECO:0000313" key="1">
    <source>
        <dbReference type="EMBL" id="QJA56505.1"/>
    </source>
</evidence>
<name>A0A6M3IGG3_9ZZZZ</name>
<dbReference type="AlphaFoldDB" id="A0A6M3IGG3"/>